<name>A0A8C5PIT3_9ANUR</name>
<dbReference type="InterPro" id="IPR043502">
    <property type="entry name" value="DNA/RNA_pol_sf"/>
</dbReference>
<organism evidence="2 3">
    <name type="scientific">Leptobrachium leishanense</name>
    <name type="common">Leishan spiny toad</name>
    <dbReference type="NCBI Taxonomy" id="445787"/>
    <lineage>
        <taxon>Eukaryota</taxon>
        <taxon>Metazoa</taxon>
        <taxon>Chordata</taxon>
        <taxon>Craniata</taxon>
        <taxon>Vertebrata</taxon>
        <taxon>Euteleostomi</taxon>
        <taxon>Amphibia</taxon>
        <taxon>Batrachia</taxon>
        <taxon>Anura</taxon>
        <taxon>Pelobatoidea</taxon>
        <taxon>Megophryidae</taxon>
        <taxon>Leptobrachium</taxon>
    </lineage>
</organism>
<dbReference type="PANTHER" id="PTHR31635">
    <property type="entry name" value="REVERSE TRANSCRIPTASE DOMAIN-CONTAINING PROTEIN-RELATED"/>
    <property type="match status" value="1"/>
</dbReference>
<evidence type="ECO:0000313" key="3">
    <source>
        <dbReference type="Proteomes" id="UP000694569"/>
    </source>
</evidence>
<proteinExistence type="predicted"/>
<reference evidence="2" key="2">
    <citation type="submission" date="2025-09" db="UniProtKB">
        <authorList>
            <consortium name="Ensembl"/>
        </authorList>
    </citation>
    <scope>IDENTIFICATION</scope>
</reference>
<evidence type="ECO:0000259" key="1">
    <source>
        <dbReference type="PROSITE" id="PS50878"/>
    </source>
</evidence>
<dbReference type="PROSITE" id="PS50878">
    <property type="entry name" value="RT_POL"/>
    <property type="match status" value="1"/>
</dbReference>
<protein>
    <recommendedName>
        <fullName evidence="1">Reverse transcriptase domain-containing protein</fullName>
    </recommendedName>
</protein>
<keyword evidence="3" id="KW-1185">Reference proteome</keyword>
<dbReference type="OrthoDB" id="9909359at2759"/>
<dbReference type="InterPro" id="IPR000477">
    <property type="entry name" value="RT_dom"/>
</dbReference>
<dbReference type="Pfam" id="PF00078">
    <property type="entry name" value="RVT_1"/>
    <property type="match status" value="1"/>
</dbReference>
<feature type="domain" description="Reverse transcriptase" evidence="1">
    <location>
        <begin position="14"/>
        <end position="288"/>
    </location>
</feature>
<dbReference type="AlphaFoldDB" id="A0A8C5PIT3"/>
<dbReference type="Proteomes" id="UP000694569">
    <property type="component" value="Unplaced"/>
</dbReference>
<reference evidence="2" key="1">
    <citation type="submission" date="2025-08" db="UniProtKB">
        <authorList>
            <consortium name="Ensembl"/>
        </authorList>
    </citation>
    <scope>IDENTIFICATION</scope>
</reference>
<dbReference type="Ensembl" id="ENSLLET00000024272.1">
    <property type="protein sequence ID" value="ENSLLEP00000023386.1"/>
    <property type="gene ID" value="ENSLLEG00000014854.1"/>
</dbReference>
<sequence length="517" mass="58521">MTILTPHILTLFRSVFSSGQTPPEWLAATIVTIPKSTPPASSCAKYRPISLLNVDAKLYAKVLALRLSHLLPHLICDDQVGFITNRQGTDNTFRLLNLIERVTYLSTPTLILSLDAEKAFDRINWLYMRHVLQKFHFPPDFITAILALYSNPVARVLTAGFMSRPVPISNGTRQGCPLSPLLYALALEPLAQAIRQDSNITGVPIGPSSCTISLFADDILLTLTNPTESLPRLHQILNDYARVSYHKINMGKTQALTYAVPQSELNTLQATYDYEWRSQYLTYLGIKIAFNKQDLFLLNYHPLVAQSRALCSQWSKTEVSWWGRMASVKMMLLPKLLYIFRALPIATPPSFFNTLQSILSRFVWRNKRPRVKMSTLHLPQDLGGVGLPHLKLYYSAAILSLVGRLLSGAVLPGWAGLLGPQFLPYAADTIFWLARARRLHKPHLLPSATLLIQTWDRWRHHLTATHPFSMATPIRVFKELIPTFNPHIWRSFSVSRLGQLFSPQDILSYEQLQAKFS</sequence>
<accession>A0A8C5PIT3</accession>
<dbReference type="SUPFAM" id="SSF56672">
    <property type="entry name" value="DNA/RNA polymerases"/>
    <property type="match status" value="1"/>
</dbReference>
<dbReference type="GeneTree" id="ENSGT00940000163630"/>
<dbReference type="PANTHER" id="PTHR31635:SF196">
    <property type="entry name" value="REVERSE TRANSCRIPTASE DOMAIN-CONTAINING PROTEIN-RELATED"/>
    <property type="match status" value="1"/>
</dbReference>
<dbReference type="CDD" id="cd01650">
    <property type="entry name" value="RT_nLTR_like"/>
    <property type="match status" value="1"/>
</dbReference>
<evidence type="ECO:0000313" key="2">
    <source>
        <dbReference type="Ensembl" id="ENSLLEP00000023386.1"/>
    </source>
</evidence>